<protein>
    <recommendedName>
        <fullName evidence="4">Heme exporter protein D</fullName>
    </recommendedName>
</protein>
<dbReference type="STRING" id="1802559.A2372_03575"/>
<evidence type="ECO:0000256" key="1">
    <source>
        <dbReference type="SAM" id="Phobius"/>
    </source>
</evidence>
<keyword evidence="1" id="KW-1133">Transmembrane helix</keyword>
<keyword evidence="1" id="KW-0472">Membrane</keyword>
<accession>A0A1F8DWF8</accession>
<evidence type="ECO:0008006" key="4">
    <source>
        <dbReference type="Google" id="ProtNLM"/>
    </source>
</evidence>
<dbReference type="Proteomes" id="UP000176422">
    <property type="component" value="Unassembled WGS sequence"/>
</dbReference>
<gene>
    <name evidence="2" type="ORF">A2372_03575</name>
</gene>
<proteinExistence type="predicted"/>
<evidence type="ECO:0000313" key="2">
    <source>
        <dbReference type="EMBL" id="OGM92900.1"/>
    </source>
</evidence>
<keyword evidence="1" id="KW-0812">Transmembrane</keyword>
<name>A0A1F8DWF8_9BACT</name>
<feature type="transmembrane region" description="Helical" evidence="1">
    <location>
        <begin position="25"/>
        <end position="45"/>
    </location>
</feature>
<sequence length="60" mass="6776">MFSIFYRANKKGDIVMKGITIGEFGLMYVGMYIAICGAAVLVLIARDRAVKIYRRRVCRG</sequence>
<comment type="caution">
    <text evidence="2">The sequence shown here is derived from an EMBL/GenBank/DDBJ whole genome shotgun (WGS) entry which is preliminary data.</text>
</comment>
<organism evidence="2 3">
    <name type="scientific">Candidatus Wolfebacteria bacterium RIFOXYB1_FULL_54_12</name>
    <dbReference type="NCBI Taxonomy" id="1802559"/>
    <lineage>
        <taxon>Bacteria</taxon>
        <taxon>Candidatus Wolfeibacteriota</taxon>
    </lineage>
</organism>
<reference evidence="2 3" key="1">
    <citation type="journal article" date="2016" name="Nat. Commun.">
        <title>Thousands of microbial genomes shed light on interconnected biogeochemical processes in an aquifer system.</title>
        <authorList>
            <person name="Anantharaman K."/>
            <person name="Brown C.T."/>
            <person name="Hug L.A."/>
            <person name="Sharon I."/>
            <person name="Castelle C.J."/>
            <person name="Probst A.J."/>
            <person name="Thomas B.C."/>
            <person name="Singh A."/>
            <person name="Wilkins M.J."/>
            <person name="Karaoz U."/>
            <person name="Brodie E.L."/>
            <person name="Williams K.H."/>
            <person name="Hubbard S.S."/>
            <person name="Banfield J.F."/>
        </authorList>
    </citation>
    <scope>NUCLEOTIDE SEQUENCE [LARGE SCALE GENOMIC DNA]</scope>
</reference>
<dbReference type="AlphaFoldDB" id="A0A1F8DWF8"/>
<evidence type="ECO:0000313" key="3">
    <source>
        <dbReference type="Proteomes" id="UP000176422"/>
    </source>
</evidence>
<dbReference type="EMBL" id="MGIT01000002">
    <property type="protein sequence ID" value="OGM92900.1"/>
    <property type="molecule type" value="Genomic_DNA"/>
</dbReference>